<accession>A0ABN9UL67</accession>
<evidence type="ECO:0000313" key="5">
    <source>
        <dbReference type="EMBL" id="CAK0859636.1"/>
    </source>
</evidence>
<comment type="similarity">
    <text evidence="3">Belongs to the cyclophilin-type PPIase family.</text>
</comment>
<dbReference type="SUPFAM" id="SSF50891">
    <property type="entry name" value="Cyclophilin-like"/>
    <property type="match status" value="1"/>
</dbReference>
<feature type="chain" id="PRO_5044955795" description="Peptidyl-prolyl cis-trans isomerase" evidence="3">
    <location>
        <begin position="19"/>
        <end position="210"/>
    </location>
</feature>
<evidence type="ECO:0000256" key="3">
    <source>
        <dbReference type="RuleBase" id="RU363019"/>
    </source>
</evidence>
<comment type="catalytic activity">
    <reaction evidence="3">
        <text>[protein]-peptidylproline (omega=180) = [protein]-peptidylproline (omega=0)</text>
        <dbReference type="Rhea" id="RHEA:16237"/>
        <dbReference type="Rhea" id="RHEA-COMP:10747"/>
        <dbReference type="Rhea" id="RHEA-COMP:10748"/>
        <dbReference type="ChEBI" id="CHEBI:83833"/>
        <dbReference type="ChEBI" id="CHEBI:83834"/>
        <dbReference type="EC" id="5.2.1.8"/>
    </reaction>
</comment>
<evidence type="ECO:0000256" key="1">
    <source>
        <dbReference type="ARBA" id="ARBA00023110"/>
    </source>
</evidence>
<dbReference type="InterPro" id="IPR002130">
    <property type="entry name" value="Cyclophilin-type_PPIase_dom"/>
</dbReference>
<proteinExistence type="inferred from homology"/>
<sequence length="210" mass="22837">MSARACLALVALAATARGLDIKAEAVETKDTLMPFNVKFDLAIRGSGRAGDVQNASFKVRIHPEWASGGAAQFKRLAEEGWYDGAAFFRVVDGFVAQFGIPATPHPEPEKIRDDPVKRSNKRGTIVFATSGPNTRTAQLFINLHDNSFLDSQGFAPFGEVLGSLSMGVVDQIYKGYGERPDQGKLAERGNRYLDAEFPMLTKISKVTVQA</sequence>
<comment type="function">
    <text evidence="3">PPIases accelerate the folding of proteins. It catalyzes the cis-trans isomerization of proline imidic peptide bonds in oligopeptides.</text>
</comment>
<gene>
    <name evidence="5" type="ORF">PCOR1329_LOCUS48949</name>
</gene>
<evidence type="ECO:0000256" key="2">
    <source>
        <dbReference type="ARBA" id="ARBA00023235"/>
    </source>
</evidence>
<evidence type="ECO:0000259" key="4">
    <source>
        <dbReference type="PROSITE" id="PS50072"/>
    </source>
</evidence>
<dbReference type="PROSITE" id="PS50072">
    <property type="entry name" value="CSA_PPIASE_2"/>
    <property type="match status" value="1"/>
</dbReference>
<name>A0ABN9UL67_9DINO</name>
<keyword evidence="1 3" id="KW-0697">Rotamase</keyword>
<dbReference type="EC" id="5.2.1.8" evidence="3"/>
<dbReference type="Proteomes" id="UP001189429">
    <property type="component" value="Unassembled WGS sequence"/>
</dbReference>
<protein>
    <recommendedName>
        <fullName evidence="3">Peptidyl-prolyl cis-trans isomerase</fullName>
        <shortName evidence="3">PPIase</shortName>
        <ecNumber evidence="3">5.2.1.8</ecNumber>
    </recommendedName>
</protein>
<keyword evidence="6" id="KW-1185">Reference proteome</keyword>
<feature type="signal peptide" evidence="3">
    <location>
        <begin position="1"/>
        <end position="18"/>
    </location>
</feature>
<dbReference type="InterPro" id="IPR044665">
    <property type="entry name" value="E_coli_cyclophilin_A-like"/>
</dbReference>
<dbReference type="InterPro" id="IPR029000">
    <property type="entry name" value="Cyclophilin-like_dom_sf"/>
</dbReference>
<dbReference type="PANTHER" id="PTHR43246">
    <property type="entry name" value="PEPTIDYL-PROLYL CIS-TRANS ISOMERASE CYP38, CHLOROPLASTIC"/>
    <property type="match status" value="1"/>
</dbReference>
<organism evidence="5 6">
    <name type="scientific">Prorocentrum cordatum</name>
    <dbReference type="NCBI Taxonomy" id="2364126"/>
    <lineage>
        <taxon>Eukaryota</taxon>
        <taxon>Sar</taxon>
        <taxon>Alveolata</taxon>
        <taxon>Dinophyceae</taxon>
        <taxon>Prorocentrales</taxon>
        <taxon>Prorocentraceae</taxon>
        <taxon>Prorocentrum</taxon>
    </lineage>
</organism>
<comment type="caution">
    <text evidence="5">The sequence shown here is derived from an EMBL/GenBank/DDBJ whole genome shotgun (WGS) entry which is preliminary data.</text>
</comment>
<dbReference type="PRINTS" id="PR00153">
    <property type="entry name" value="CSAPPISMRASE"/>
</dbReference>
<dbReference type="Pfam" id="PF00160">
    <property type="entry name" value="Pro_isomerase"/>
    <property type="match status" value="1"/>
</dbReference>
<keyword evidence="2 3" id="KW-0413">Isomerase</keyword>
<keyword evidence="3" id="KW-0732">Signal</keyword>
<dbReference type="EMBL" id="CAUYUJ010015922">
    <property type="protein sequence ID" value="CAK0859636.1"/>
    <property type="molecule type" value="Genomic_DNA"/>
</dbReference>
<reference evidence="5" key="1">
    <citation type="submission" date="2023-10" db="EMBL/GenBank/DDBJ databases">
        <authorList>
            <person name="Chen Y."/>
            <person name="Shah S."/>
            <person name="Dougan E. K."/>
            <person name="Thang M."/>
            <person name="Chan C."/>
        </authorList>
    </citation>
    <scope>NUCLEOTIDE SEQUENCE [LARGE SCALE GENOMIC DNA]</scope>
</reference>
<evidence type="ECO:0000313" key="6">
    <source>
        <dbReference type="Proteomes" id="UP001189429"/>
    </source>
</evidence>
<dbReference type="Gene3D" id="2.40.100.10">
    <property type="entry name" value="Cyclophilin-like"/>
    <property type="match status" value="1"/>
</dbReference>
<feature type="domain" description="PPIase cyclophilin-type" evidence="4">
    <location>
        <begin position="70"/>
        <end position="172"/>
    </location>
</feature>